<name>L9JUB1_TUPCH</name>
<evidence type="ECO:0000256" key="1">
    <source>
        <dbReference type="SAM" id="MobiDB-lite"/>
    </source>
</evidence>
<gene>
    <name evidence="2" type="ORF">TREES_T100017955</name>
</gene>
<feature type="region of interest" description="Disordered" evidence="1">
    <location>
        <begin position="32"/>
        <end position="66"/>
    </location>
</feature>
<proteinExistence type="predicted"/>
<reference evidence="3" key="2">
    <citation type="journal article" date="2013" name="Nat. Commun.">
        <title>Genome of the Chinese tree shrew.</title>
        <authorList>
            <person name="Fan Y."/>
            <person name="Huang Z.Y."/>
            <person name="Cao C.C."/>
            <person name="Chen C.S."/>
            <person name="Chen Y.X."/>
            <person name="Fan D.D."/>
            <person name="He J."/>
            <person name="Hou H.L."/>
            <person name="Hu L."/>
            <person name="Hu X.T."/>
            <person name="Jiang X.T."/>
            <person name="Lai R."/>
            <person name="Lang Y.S."/>
            <person name="Liang B."/>
            <person name="Liao S.G."/>
            <person name="Mu D."/>
            <person name="Ma Y.Y."/>
            <person name="Niu Y.Y."/>
            <person name="Sun X.Q."/>
            <person name="Xia J.Q."/>
            <person name="Xiao J."/>
            <person name="Xiong Z.Q."/>
            <person name="Xu L."/>
            <person name="Yang L."/>
            <person name="Zhang Y."/>
            <person name="Zhao W."/>
            <person name="Zhao X.D."/>
            <person name="Zheng Y.T."/>
            <person name="Zhou J.M."/>
            <person name="Zhu Y.B."/>
            <person name="Zhang G.J."/>
            <person name="Wang J."/>
            <person name="Yao Y.G."/>
        </authorList>
    </citation>
    <scope>NUCLEOTIDE SEQUENCE [LARGE SCALE GENOMIC DNA]</scope>
</reference>
<evidence type="ECO:0000313" key="3">
    <source>
        <dbReference type="Proteomes" id="UP000011518"/>
    </source>
</evidence>
<protein>
    <submittedName>
        <fullName evidence="2">Uncharacterized protein</fullName>
    </submittedName>
</protein>
<keyword evidence="3" id="KW-1185">Reference proteome</keyword>
<reference evidence="3" key="1">
    <citation type="submission" date="2012-07" db="EMBL/GenBank/DDBJ databases">
        <title>Genome of the Chinese tree shrew, a rising model animal genetically related to primates.</title>
        <authorList>
            <person name="Zhang G."/>
            <person name="Fan Y."/>
            <person name="Yao Y."/>
            <person name="Huang Z."/>
        </authorList>
    </citation>
    <scope>NUCLEOTIDE SEQUENCE [LARGE SCALE GENOMIC DNA]</scope>
</reference>
<dbReference type="EMBL" id="KB320953">
    <property type="protein sequence ID" value="ELW52772.1"/>
    <property type="molecule type" value="Genomic_DNA"/>
</dbReference>
<organism evidence="2 3">
    <name type="scientific">Tupaia chinensis</name>
    <name type="common">Chinese tree shrew</name>
    <name type="synonym">Tupaia belangeri chinensis</name>
    <dbReference type="NCBI Taxonomy" id="246437"/>
    <lineage>
        <taxon>Eukaryota</taxon>
        <taxon>Metazoa</taxon>
        <taxon>Chordata</taxon>
        <taxon>Craniata</taxon>
        <taxon>Vertebrata</taxon>
        <taxon>Euteleostomi</taxon>
        <taxon>Mammalia</taxon>
        <taxon>Eutheria</taxon>
        <taxon>Euarchontoglires</taxon>
        <taxon>Scandentia</taxon>
        <taxon>Tupaiidae</taxon>
        <taxon>Tupaia</taxon>
    </lineage>
</organism>
<dbReference type="AlphaFoldDB" id="L9JUB1"/>
<dbReference type="InParanoid" id="L9JUB1"/>
<dbReference type="Proteomes" id="UP000011518">
    <property type="component" value="Unassembled WGS sequence"/>
</dbReference>
<sequence length="66" mass="7099">MGVWVLKARTDVNRKRSTCEVRTCPLYQRVTGENTSTVSEGDRGSAAGQPDVLGSDATITPAIDME</sequence>
<evidence type="ECO:0000313" key="2">
    <source>
        <dbReference type="EMBL" id="ELW52772.1"/>
    </source>
</evidence>
<accession>L9JUB1</accession>